<feature type="compositionally biased region" description="Polar residues" evidence="1">
    <location>
        <begin position="92"/>
        <end position="101"/>
    </location>
</feature>
<name>A0A0E0KA84_ORYPU</name>
<evidence type="ECO:0000313" key="2">
    <source>
        <dbReference type="EnsemblPlants" id="OPUNC03G07240.1"/>
    </source>
</evidence>
<accession>A0A0E0KA84</accession>
<dbReference type="Proteomes" id="UP000026962">
    <property type="component" value="Chromosome 3"/>
</dbReference>
<keyword evidence="3" id="KW-1185">Reference proteome</keyword>
<dbReference type="Gramene" id="OPUNC03G07240.1">
    <property type="protein sequence ID" value="OPUNC03G07240.1"/>
    <property type="gene ID" value="OPUNC03G07240"/>
</dbReference>
<dbReference type="AlphaFoldDB" id="A0A0E0KA84"/>
<dbReference type="EnsemblPlants" id="OPUNC03G07240.1">
    <property type="protein sequence ID" value="OPUNC03G07240.1"/>
    <property type="gene ID" value="OPUNC03G07240"/>
</dbReference>
<organism evidence="2">
    <name type="scientific">Oryza punctata</name>
    <name type="common">Red rice</name>
    <dbReference type="NCBI Taxonomy" id="4537"/>
    <lineage>
        <taxon>Eukaryota</taxon>
        <taxon>Viridiplantae</taxon>
        <taxon>Streptophyta</taxon>
        <taxon>Embryophyta</taxon>
        <taxon>Tracheophyta</taxon>
        <taxon>Spermatophyta</taxon>
        <taxon>Magnoliopsida</taxon>
        <taxon>Liliopsida</taxon>
        <taxon>Poales</taxon>
        <taxon>Poaceae</taxon>
        <taxon>BOP clade</taxon>
        <taxon>Oryzoideae</taxon>
        <taxon>Oryzeae</taxon>
        <taxon>Oryzinae</taxon>
        <taxon>Oryza</taxon>
    </lineage>
</organism>
<dbReference type="HOGENOM" id="CLU_1996327_0_0_1"/>
<proteinExistence type="predicted"/>
<reference evidence="2" key="2">
    <citation type="submission" date="2018-05" db="EMBL/GenBank/DDBJ databases">
        <title>OpunRS2 (Oryza punctata Reference Sequence Version 2).</title>
        <authorList>
            <person name="Zhang J."/>
            <person name="Kudrna D."/>
            <person name="Lee S."/>
            <person name="Talag J."/>
            <person name="Welchert J."/>
            <person name="Wing R.A."/>
        </authorList>
    </citation>
    <scope>NUCLEOTIDE SEQUENCE [LARGE SCALE GENOMIC DNA]</scope>
</reference>
<sequence length="125" mass="13793">MSADEAMAVLIKLMSSLFGSPQSDSTIKRLSLSFCLLIDLVTSLNELICNAVDSGKVKSMELAITTDKRSVDYTTEDRDPCEDSEAMDSPIYPSTSMFPQNNDEKSTIMKQLKAGINRPVEIIFC</sequence>
<reference evidence="2" key="1">
    <citation type="submission" date="2015-04" db="UniProtKB">
        <authorList>
            <consortium name="EnsemblPlants"/>
        </authorList>
    </citation>
    <scope>IDENTIFICATION</scope>
</reference>
<evidence type="ECO:0000313" key="3">
    <source>
        <dbReference type="Proteomes" id="UP000026962"/>
    </source>
</evidence>
<feature type="region of interest" description="Disordered" evidence="1">
    <location>
        <begin position="73"/>
        <end position="103"/>
    </location>
</feature>
<protein>
    <submittedName>
        <fullName evidence="2">Uncharacterized protein</fullName>
    </submittedName>
</protein>
<evidence type="ECO:0000256" key="1">
    <source>
        <dbReference type="SAM" id="MobiDB-lite"/>
    </source>
</evidence>